<evidence type="ECO:0000256" key="1">
    <source>
        <dbReference type="SAM" id="Phobius"/>
    </source>
</evidence>
<dbReference type="GO" id="GO:0016020">
    <property type="term" value="C:membrane"/>
    <property type="evidence" value="ECO:0007669"/>
    <property type="project" value="InterPro"/>
</dbReference>
<dbReference type="GO" id="GO:0000155">
    <property type="term" value="F:phosphorelay sensor kinase activity"/>
    <property type="evidence" value="ECO:0007669"/>
    <property type="project" value="InterPro"/>
</dbReference>
<dbReference type="AlphaFoldDB" id="A0A223NZA4"/>
<dbReference type="KEGG" id="muc:MuYL_3334"/>
<dbReference type="RefSeq" id="WP_211710160.1">
    <property type="nucleotide sequence ID" value="NZ_CP022743.1"/>
</dbReference>
<dbReference type="Pfam" id="PF06580">
    <property type="entry name" value="His_kinase"/>
    <property type="match status" value="1"/>
</dbReference>
<feature type="transmembrane region" description="Helical" evidence="1">
    <location>
        <begin position="230"/>
        <end position="249"/>
    </location>
</feature>
<accession>A0A223NZA4</accession>
<feature type="transmembrane region" description="Helical" evidence="1">
    <location>
        <begin position="195"/>
        <end position="218"/>
    </location>
</feature>
<dbReference type="Proteomes" id="UP000215002">
    <property type="component" value="Chromosome"/>
</dbReference>
<feature type="transmembrane region" description="Helical" evidence="1">
    <location>
        <begin position="168"/>
        <end position="189"/>
    </location>
</feature>
<reference evidence="3 4" key="1">
    <citation type="submission" date="2017-08" db="EMBL/GenBank/DDBJ databases">
        <title>Complete genome sequence of Mucilaginibacter sp. strain BJC16-A31.</title>
        <authorList>
            <consortium name="Henan University of Science and Technology"/>
            <person name="You X."/>
        </authorList>
    </citation>
    <scope>NUCLEOTIDE SEQUENCE [LARGE SCALE GENOMIC DNA]</scope>
    <source>
        <strain evidence="3 4">BJC16-A31</strain>
    </source>
</reference>
<gene>
    <name evidence="3" type="ORF">MuYL_3334</name>
</gene>
<evidence type="ECO:0000259" key="2">
    <source>
        <dbReference type="Pfam" id="PF06580"/>
    </source>
</evidence>
<keyword evidence="1" id="KW-0812">Transmembrane</keyword>
<organism evidence="3 4">
    <name type="scientific">Mucilaginibacter xinganensis</name>
    <dbReference type="NCBI Taxonomy" id="1234841"/>
    <lineage>
        <taxon>Bacteria</taxon>
        <taxon>Pseudomonadati</taxon>
        <taxon>Bacteroidota</taxon>
        <taxon>Sphingobacteriia</taxon>
        <taxon>Sphingobacteriales</taxon>
        <taxon>Sphingobacteriaceae</taxon>
        <taxon>Mucilaginibacter</taxon>
    </lineage>
</organism>
<sequence length="502" mass="57706">MKFRNIEICIATVLLLIAIYSLFGSVNGYWTGRYSENAWGMARFREKGLHFNFFVNYMLPFIIVYVTVYASFIWVACSLPNKFITAQKWYNAFLTIIAGIMVTWGLFVLKDCLDRPYDDNVLPDSLFRELGVAVAVNAAIVGYVIFKQFVFWALTLKQAKSSWKTNTIVTDIIWFLLLWGIAMFGIAVFEPYWGFAFFLALIIPCCFIIYLVCFYHIIPKYYQQNENGPFWLMIVLISLAINIPFNGAYSARASYSGLSFVVLFSFIWMIQIAVIVPISLYLYKVKRERSAELNNLKTELGTSNAGLQFLRSQINPHFLFNALNTLYGTALMENAEKTGEGIQKLGDMMRFMLHENNQDKIALSREISYLHNYIDLQNLRIASSPNINIEVSIENIAGYDEIAPMLLIPFVENAYKHGISLKAKSWIIVNLFKKGNMLHLDVHNSIHPPKENDPERHHSGTGLENVKQRLALLYPGKHELVIRQNTQEFFIHLSLTLSVQKY</sequence>
<feature type="transmembrane region" description="Helical" evidence="1">
    <location>
        <begin position="57"/>
        <end position="77"/>
    </location>
</feature>
<feature type="transmembrane region" description="Helical" evidence="1">
    <location>
        <begin position="130"/>
        <end position="156"/>
    </location>
</feature>
<dbReference type="Gene3D" id="3.30.565.10">
    <property type="entry name" value="Histidine kinase-like ATPase, C-terminal domain"/>
    <property type="match status" value="1"/>
</dbReference>
<keyword evidence="4" id="KW-1185">Reference proteome</keyword>
<dbReference type="PANTHER" id="PTHR34220:SF7">
    <property type="entry name" value="SENSOR HISTIDINE KINASE YPDA"/>
    <property type="match status" value="1"/>
</dbReference>
<dbReference type="SUPFAM" id="SSF55874">
    <property type="entry name" value="ATPase domain of HSP90 chaperone/DNA topoisomerase II/histidine kinase"/>
    <property type="match status" value="1"/>
</dbReference>
<dbReference type="EMBL" id="CP022743">
    <property type="protein sequence ID" value="ASU35219.1"/>
    <property type="molecule type" value="Genomic_DNA"/>
</dbReference>
<dbReference type="InterPro" id="IPR036890">
    <property type="entry name" value="HATPase_C_sf"/>
</dbReference>
<evidence type="ECO:0000313" key="4">
    <source>
        <dbReference type="Proteomes" id="UP000215002"/>
    </source>
</evidence>
<keyword evidence="1" id="KW-0472">Membrane</keyword>
<dbReference type="InterPro" id="IPR010559">
    <property type="entry name" value="Sig_transdc_His_kin_internal"/>
</dbReference>
<name>A0A223NZA4_9SPHI</name>
<evidence type="ECO:0000313" key="3">
    <source>
        <dbReference type="EMBL" id="ASU35219.1"/>
    </source>
</evidence>
<proteinExistence type="predicted"/>
<keyword evidence="1" id="KW-1133">Transmembrane helix</keyword>
<dbReference type="InterPro" id="IPR050640">
    <property type="entry name" value="Bact_2-comp_sensor_kinase"/>
</dbReference>
<protein>
    <recommendedName>
        <fullName evidence="2">Signal transduction histidine kinase internal region domain-containing protein</fullName>
    </recommendedName>
</protein>
<feature type="domain" description="Signal transduction histidine kinase internal region" evidence="2">
    <location>
        <begin position="307"/>
        <end position="382"/>
    </location>
</feature>
<feature type="transmembrane region" description="Helical" evidence="1">
    <location>
        <begin position="255"/>
        <end position="283"/>
    </location>
</feature>
<dbReference type="PANTHER" id="PTHR34220">
    <property type="entry name" value="SENSOR HISTIDINE KINASE YPDA"/>
    <property type="match status" value="1"/>
</dbReference>
<feature type="transmembrane region" description="Helical" evidence="1">
    <location>
        <begin position="89"/>
        <end position="110"/>
    </location>
</feature>